<accession>A0AAV7THU6</accession>
<sequence length="280" mass="26856">MEAGLDSIQGWLRVQTGGSAGAHGGAASGRGRFQPFSCSLGRLPSGAAAAGSGATVSGAGGSACGGACGSAGGSAGRGGGAASGGGRLQPFSCSLGQLPTGAAAADSSGSCSGARGGATGGAGRFAGGGVGGYGGVTLGLTTGVFEVALLDSCGSFPLLDVVPLFTLPGGGMVLALAGVGGTLAGLTVAPFEPLIASGTTADVDLVAEVLGWVLATQAGGEGRGGRLRWIPVLLTQEGVPDHRCMLHNLALRHQVPFLQEDEPGDGLVAVVEPVDSEEEE</sequence>
<keyword evidence="2" id="KW-1185">Reference proteome</keyword>
<dbReference type="AlphaFoldDB" id="A0AAV7THU6"/>
<protein>
    <submittedName>
        <fullName evidence="1">Uncharacterized protein</fullName>
    </submittedName>
</protein>
<dbReference type="EMBL" id="JANPWB010000006">
    <property type="protein sequence ID" value="KAJ1176215.1"/>
    <property type="molecule type" value="Genomic_DNA"/>
</dbReference>
<proteinExistence type="predicted"/>
<name>A0AAV7THU6_PLEWA</name>
<evidence type="ECO:0000313" key="2">
    <source>
        <dbReference type="Proteomes" id="UP001066276"/>
    </source>
</evidence>
<organism evidence="1 2">
    <name type="scientific">Pleurodeles waltl</name>
    <name type="common">Iberian ribbed newt</name>
    <dbReference type="NCBI Taxonomy" id="8319"/>
    <lineage>
        <taxon>Eukaryota</taxon>
        <taxon>Metazoa</taxon>
        <taxon>Chordata</taxon>
        <taxon>Craniata</taxon>
        <taxon>Vertebrata</taxon>
        <taxon>Euteleostomi</taxon>
        <taxon>Amphibia</taxon>
        <taxon>Batrachia</taxon>
        <taxon>Caudata</taxon>
        <taxon>Salamandroidea</taxon>
        <taxon>Salamandridae</taxon>
        <taxon>Pleurodelinae</taxon>
        <taxon>Pleurodeles</taxon>
    </lineage>
</organism>
<evidence type="ECO:0000313" key="1">
    <source>
        <dbReference type="EMBL" id="KAJ1176215.1"/>
    </source>
</evidence>
<reference evidence="1" key="1">
    <citation type="journal article" date="2022" name="bioRxiv">
        <title>Sequencing and chromosome-scale assembly of the giantPleurodeles waltlgenome.</title>
        <authorList>
            <person name="Brown T."/>
            <person name="Elewa A."/>
            <person name="Iarovenko S."/>
            <person name="Subramanian E."/>
            <person name="Araus A.J."/>
            <person name="Petzold A."/>
            <person name="Susuki M."/>
            <person name="Suzuki K.-i.T."/>
            <person name="Hayashi T."/>
            <person name="Toyoda A."/>
            <person name="Oliveira C."/>
            <person name="Osipova E."/>
            <person name="Leigh N.D."/>
            <person name="Simon A."/>
            <person name="Yun M.H."/>
        </authorList>
    </citation>
    <scope>NUCLEOTIDE SEQUENCE</scope>
    <source>
        <strain evidence="1">20211129_DDA</strain>
        <tissue evidence="1">Liver</tissue>
    </source>
</reference>
<gene>
    <name evidence="1" type="ORF">NDU88_001498</name>
</gene>
<dbReference type="Proteomes" id="UP001066276">
    <property type="component" value="Chromosome 3_2"/>
</dbReference>
<comment type="caution">
    <text evidence="1">The sequence shown here is derived from an EMBL/GenBank/DDBJ whole genome shotgun (WGS) entry which is preliminary data.</text>
</comment>